<dbReference type="InterPro" id="IPR046953">
    <property type="entry name" value="Spore_GerAC-like_C"/>
</dbReference>
<dbReference type="NCBIfam" id="TIGR02887">
    <property type="entry name" value="spore_ger_x_C"/>
    <property type="match status" value="1"/>
</dbReference>
<comment type="caution">
    <text evidence="11">The sequence shown here is derived from an EMBL/GenBank/DDBJ whole genome shotgun (WGS) entry which is preliminary data.</text>
</comment>
<feature type="domain" description="Spore germination GerAC-like C-terminal" evidence="9">
    <location>
        <begin position="218"/>
        <end position="381"/>
    </location>
</feature>
<evidence type="ECO:0000256" key="6">
    <source>
        <dbReference type="ARBA" id="ARBA00023139"/>
    </source>
</evidence>
<comment type="subcellular location">
    <subcellularLocation>
        <location evidence="1">Membrane</location>
        <topology evidence="1">Lipid-anchor</topology>
    </subcellularLocation>
</comment>
<evidence type="ECO:0000259" key="9">
    <source>
        <dbReference type="Pfam" id="PF05504"/>
    </source>
</evidence>
<name>A0ABW8TLF4_9CLOT</name>
<keyword evidence="5" id="KW-0472">Membrane</keyword>
<evidence type="ECO:0000256" key="5">
    <source>
        <dbReference type="ARBA" id="ARBA00023136"/>
    </source>
</evidence>
<organism evidence="11 12">
    <name type="scientific">Clostridium neuense</name>
    <dbReference type="NCBI Taxonomy" id="1728934"/>
    <lineage>
        <taxon>Bacteria</taxon>
        <taxon>Bacillati</taxon>
        <taxon>Bacillota</taxon>
        <taxon>Clostridia</taxon>
        <taxon>Eubacteriales</taxon>
        <taxon>Clostridiaceae</taxon>
        <taxon>Clostridium</taxon>
    </lineage>
</organism>
<dbReference type="EMBL" id="JBJIAA010000019">
    <property type="protein sequence ID" value="MFL0252682.1"/>
    <property type="molecule type" value="Genomic_DNA"/>
</dbReference>
<dbReference type="InterPro" id="IPR057336">
    <property type="entry name" value="GerAC_N"/>
</dbReference>
<dbReference type="Proteomes" id="UP001623592">
    <property type="component" value="Unassembled WGS sequence"/>
</dbReference>
<dbReference type="InterPro" id="IPR008844">
    <property type="entry name" value="Spore_GerAC-like"/>
</dbReference>
<evidence type="ECO:0000256" key="7">
    <source>
        <dbReference type="ARBA" id="ARBA00023288"/>
    </source>
</evidence>
<evidence type="ECO:0000256" key="4">
    <source>
        <dbReference type="ARBA" id="ARBA00022729"/>
    </source>
</evidence>
<dbReference type="Pfam" id="PF05504">
    <property type="entry name" value="Spore_GerAC"/>
    <property type="match status" value="1"/>
</dbReference>
<gene>
    <name evidence="11" type="ORF">ACJDT4_19900</name>
</gene>
<keyword evidence="12" id="KW-1185">Reference proteome</keyword>
<dbReference type="PANTHER" id="PTHR35789">
    <property type="entry name" value="SPORE GERMINATION PROTEIN B3"/>
    <property type="match status" value="1"/>
</dbReference>
<dbReference type="Gene3D" id="3.30.300.210">
    <property type="entry name" value="Nutrient germinant receptor protein C, domain 3"/>
    <property type="match status" value="1"/>
</dbReference>
<keyword evidence="4 8" id="KW-0732">Signal</keyword>
<dbReference type="Pfam" id="PF25198">
    <property type="entry name" value="Spore_GerAC_N"/>
    <property type="match status" value="1"/>
</dbReference>
<evidence type="ECO:0000259" key="10">
    <source>
        <dbReference type="Pfam" id="PF25198"/>
    </source>
</evidence>
<dbReference type="RefSeq" id="WP_406789339.1">
    <property type="nucleotide sequence ID" value="NZ_JBJIAA010000019.1"/>
</dbReference>
<accession>A0ABW8TLF4</accession>
<dbReference type="InterPro" id="IPR038501">
    <property type="entry name" value="Spore_GerAC_C_sf"/>
</dbReference>
<feature type="signal peptide" evidence="8">
    <location>
        <begin position="1"/>
        <end position="23"/>
    </location>
</feature>
<evidence type="ECO:0000256" key="1">
    <source>
        <dbReference type="ARBA" id="ARBA00004635"/>
    </source>
</evidence>
<evidence type="ECO:0000313" key="12">
    <source>
        <dbReference type="Proteomes" id="UP001623592"/>
    </source>
</evidence>
<keyword evidence="6" id="KW-0564">Palmitate</keyword>
<proteinExistence type="inferred from homology"/>
<feature type="chain" id="PRO_5046717091" evidence="8">
    <location>
        <begin position="24"/>
        <end position="392"/>
    </location>
</feature>
<dbReference type="PANTHER" id="PTHR35789:SF1">
    <property type="entry name" value="SPORE GERMINATION PROTEIN B3"/>
    <property type="match status" value="1"/>
</dbReference>
<evidence type="ECO:0000256" key="8">
    <source>
        <dbReference type="SAM" id="SignalP"/>
    </source>
</evidence>
<evidence type="ECO:0000313" key="11">
    <source>
        <dbReference type="EMBL" id="MFL0252682.1"/>
    </source>
</evidence>
<keyword evidence="7" id="KW-0449">Lipoprotein</keyword>
<sequence length="392" mass="43517">MKKYMSLVMKIVICILMALNLTACRSARELNKIAIVMGVGVDKGKQPDEVETTVQIAKVAGSKGMSKSGGSPGGGVDYLNLKETGQSISEAVKAFNRKLNRQLFFSHNQIVVFGDGAAANGIERYMDFFLRHRETRLLVWILVAKGPASEILNMEPAIESTPAISIGELVKNEQNVSQIPAVTLKDFAARLMSKTTAPVAPMVQRSKKDDKGLLYLSETAVFKKDKMIGTLNKQETRGLLWGIDKVRNGVVVVSMENGRENVNVLTTHANSKIKAKIKAGIPYITIEIKQEGDLQEQTSSKDLSDPKAFASIERLEAEVIRKEVLAALRKSQELNADIFGFGDIIYKHYPNEWNKLEGEWNKVFKNIHVDVSVDARLRRTGRITKPIMSKEQ</sequence>
<comment type="similarity">
    <text evidence="2">Belongs to the GerABKC lipoprotein family.</text>
</comment>
<keyword evidence="3" id="KW-0309">Germination</keyword>
<evidence type="ECO:0000256" key="3">
    <source>
        <dbReference type="ARBA" id="ARBA00022544"/>
    </source>
</evidence>
<feature type="domain" description="Spore germination protein N-terminal" evidence="10">
    <location>
        <begin position="27"/>
        <end position="204"/>
    </location>
</feature>
<protein>
    <submittedName>
        <fullName evidence="11">Ger(X)C family spore germination protein</fullName>
    </submittedName>
</protein>
<evidence type="ECO:0000256" key="2">
    <source>
        <dbReference type="ARBA" id="ARBA00007886"/>
    </source>
</evidence>
<reference evidence="11 12" key="1">
    <citation type="submission" date="2024-11" db="EMBL/GenBank/DDBJ databases">
        <authorList>
            <person name="Heng Y.C."/>
            <person name="Lim A.C.H."/>
            <person name="Lee J.K.Y."/>
            <person name="Kittelmann S."/>
        </authorList>
    </citation>
    <scope>NUCLEOTIDE SEQUENCE [LARGE SCALE GENOMIC DNA]</scope>
    <source>
        <strain evidence="11 12">WILCCON 0114</strain>
    </source>
</reference>